<comment type="caution">
    <text evidence="2">The sequence shown here is derived from an EMBL/GenBank/DDBJ whole genome shotgun (WGS) entry which is preliminary data.</text>
</comment>
<accession>A0A927N6L3</accession>
<dbReference type="PANTHER" id="PTHR43649:SF11">
    <property type="entry name" value="ABC TRANSPORTER SUBSTRATE-BINDING PROTEIN YESO-RELATED"/>
    <property type="match status" value="1"/>
</dbReference>
<reference evidence="2" key="1">
    <citation type="submission" date="2020-10" db="EMBL/GenBank/DDBJ databases">
        <title>Sequencing the genomes of 1000 actinobacteria strains.</title>
        <authorList>
            <person name="Klenk H.-P."/>
        </authorList>
    </citation>
    <scope>NUCLEOTIDE SEQUENCE</scope>
    <source>
        <strain evidence="2">DSM 45354</strain>
    </source>
</reference>
<evidence type="ECO:0000256" key="1">
    <source>
        <dbReference type="SAM" id="MobiDB-lite"/>
    </source>
</evidence>
<dbReference type="PROSITE" id="PS51257">
    <property type="entry name" value="PROKAR_LIPOPROTEIN"/>
    <property type="match status" value="1"/>
</dbReference>
<name>A0A927N6L3_9ACTN</name>
<evidence type="ECO:0000313" key="3">
    <source>
        <dbReference type="Proteomes" id="UP000638648"/>
    </source>
</evidence>
<dbReference type="Gene3D" id="3.40.190.10">
    <property type="entry name" value="Periplasmic binding protein-like II"/>
    <property type="match status" value="2"/>
</dbReference>
<dbReference type="InterPro" id="IPR006059">
    <property type="entry name" value="SBP"/>
</dbReference>
<gene>
    <name evidence="2" type="ORF">HEB94_009957</name>
</gene>
<evidence type="ECO:0000313" key="2">
    <source>
        <dbReference type="EMBL" id="MBE1613109.1"/>
    </source>
</evidence>
<protein>
    <submittedName>
        <fullName evidence="2">Multiple sugar transport system substrate-binding protein</fullName>
    </submittedName>
</protein>
<keyword evidence="2" id="KW-0813">Transport</keyword>
<organism evidence="2 3">
    <name type="scientific">Actinopolymorpha pittospori</name>
    <dbReference type="NCBI Taxonomy" id="648752"/>
    <lineage>
        <taxon>Bacteria</taxon>
        <taxon>Bacillati</taxon>
        <taxon>Actinomycetota</taxon>
        <taxon>Actinomycetes</taxon>
        <taxon>Propionibacteriales</taxon>
        <taxon>Actinopolymorphaceae</taxon>
        <taxon>Actinopolymorpha</taxon>
    </lineage>
</organism>
<dbReference type="InterPro" id="IPR050490">
    <property type="entry name" value="Bact_solute-bd_prot1"/>
</dbReference>
<feature type="region of interest" description="Disordered" evidence="1">
    <location>
        <begin position="379"/>
        <end position="399"/>
    </location>
</feature>
<keyword evidence="2" id="KW-0762">Sugar transport</keyword>
<dbReference type="RefSeq" id="WP_192756033.1">
    <property type="nucleotide sequence ID" value="NZ_BAABJL010000070.1"/>
</dbReference>
<dbReference type="Pfam" id="PF13416">
    <property type="entry name" value="SBP_bac_8"/>
    <property type="match status" value="1"/>
</dbReference>
<dbReference type="EMBL" id="JADBEM010000001">
    <property type="protein sequence ID" value="MBE1613109.1"/>
    <property type="molecule type" value="Genomic_DNA"/>
</dbReference>
<sequence>MAHVLNRRDLLRTIVFSAGLLGAAGCAGFGGGGGGSEGSGSLKVAWWGDADRAALYRKALKLFTTDNSGTAVTSEFADLDPYLKRLATQAAAGELPDVMWMRDTHVGRYASSRALLDLSKYVGDTIDVGALGDAAVADGKVGSGVYALPTHYVGQAVFVAGAELQKAGATYPTEATWDAIAELARGLTRKGSFWGCTDPTLGDTQRHFEAYVRQSGAELFDTSGQVGFGADVLGDWLDYWAKLRADGTIPPPDVEIEADASSEQNLLVTGKAAILWESSNHYPQVSALLKGPLEMYSMPTLAGGSKDWWFFPPILISVSAKTKEPELTAKMLNFFLNDEKAADITKVNQGAPSSEKIRELLVPDLSEPEAAFVEQISREMKNPQRPNPVRPEGSEQVNDAIRRTSQDVAYGRKKIPAAVSGFMTEAKRLLSS</sequence>
<dbReference type="AlphaFoldDB" id="A0A927N6L3"/>
<dbReference type="PANTHER" id="PTHR43649">
    <property type="entry name" value="ARABINOSE-BINDING PROTEIN-RELATED"/>
    <property type="match status" value="1"/>
</dbReference>
<proteinExistence type="predicted"/>
<dbReference type="SUPFAM" id="SSF53850">
    <property type="entry name" value="Periplasmic binding protein-like II"/>
    <property type="match status" value="1"/>
</dbReference>
<keyword evidence="3" id="KW-1185">Reference proteome</keyword>
<dbReference type="Proteomes" id="UP000638648">
    <property type="component" value="Unassembled WGS sequence"/>
</dbReference>